<dbReference type="InParanoid" id="A0A194WYB5"/>
<evidence type="ECO:0008006" key="4">
    <source>
        <dbReference type="Google" id="ProtNLM"/>
    </source>
</evidence>
<dbReference type="RefSeq" id="XP_018067313.1">
    <property type="nucleotide sequence ID" value="XM_018205760.1"/>
</dbReference>
<proteinExistence type="predicted"/>
<dbReference type="GeneID" id="28815486"/>
<reference evidence="2 3" key="1">
    <citation type="submission" date="2015-10" db="EMBL/GenBank/DDBJ databases">
        <title>Full genome of DAOMC 229536 Phialocephala scopiformis, a fungal endophyte of spruce producing the potent anti-insectan compound rugulosin.</title>
        <authorList>
            <consortium name="DOE Joint Genome Institute"/>
            <person name="Walker A.K."/>
            <person name="Frasz S.L."/>
            <person name="Seifert K.A."/>
            <person name="Miller J.D."/>
            <person name="Mondo S.J."/>
            <person name="Labutti K."/>
            <person name="Lipzen A."/>
            <person name="Dockter R."/>
            <person name="Kennedy M."/>
            <person name="Grigoriev I.V."/>
            <person name="Spatafora J.W."/>
        </authorList>
    </citation>
    <scope>NUCLEOTIDE SEQUENCE [LARGE SCALE GENOMIC DNA]</scope>
    <source>
        <strain evidence="2 3">CBS 120377</strain>
    </source>
</reference>
<evidence type="ECO:0000313" key="3">
    <source>
        <dbReference type="Proteomes" id="UP000070700"/>
    </source>
</evidence>
<accession>A0A194WYB5</accession>
<dbReference type="Proteomes" id="UP000070700">
    <property type="component" value="Unassembled WGS sequence"/>
</dbReference>
<dbReference type="Gene3D" id="3.50.4.10">
    <property type="entry name" value="Hepatocyte Growth Factor"/>
    <property type="match status" value="1"/>
</dbReference>
<feature type="signal peptide" evidence="1">
    <location>
        <begin position="1"/>
        <end position="21"/>
    </location>
</feature>
<organism evidence="2 3">
    <name type="scientific">Mollisia scopiformis</name>
    <name type="common">Conifer needle endophyte fungus</name>
    <name type="synonym">Phialocephala scopiformis</name>
    <dbReference type="NCBI Taxonomy" id="149040"/>
    <lineage>
        <taxon>Eukaryota</taxon>
        <taxon>Fungi</taxon>
        <taxon>Dikarya</taxon>
        <taxon>Ascomycota</taxon>
        <taxon>Pezizomycotina</taxon>
        <taxon>Leotiomycetes</taxon>
        <taxon>Helotiales</taxon>
        <taxon>Mollisiaceae</taxon>
        <taxon>Mollisia</taxon>
    </lineage>
</organism>
<evidence type="ECO:0000256" key="1">
    <source>
        <dbReference type="SAM" id="SignalP"/>
    </source>
</evidence>
<dbReference type="KEGG" id="psco:LY89DRAFT_197528"/>
<dbReference type="AlphaFoldDB" id="A0A194WYB5"/>
<dbReference type="EMBL" id="KQ947423">
    <property type="protein sequence ID" value="KUJ12958.1"/>
    <property type="molecule type" value="Genomic_DNA"/>
</dbReference>
<keyword evidence="1" id="KW-0732">Signal</keyword>
<feature type="chain" id="PRO_5008267599" description="Apple domain-containing protein" evidence="1">
    <location>
        <begin position="22"/>
        <end position="202"/>
    </location>
</feature>
<sequence length="202" mass="21349">MLTKVLSIFLLLLVAMPFSSQTPLNPDHIASIGHLLIPRISPKTTLYIPSATRTTSTQTSSTFTSSLSTSTTTPTIPFTTEISKSGRTIYVKTGISGCNQEGTAATSIRVLGQGGPATDILSCQAGCRFTTACEAYSFATASSNCTMYNAGLGGNVQSLEGTGVFFSMKYPADGSDFCYDDVPFTAGGSWLYPYPTRRAKGL</sequence>
<keyword evidence="3" id="KW-1185">Reference proteome</keyword>
<evidence type="ECO:0000313" key="2">
    <source>
        <dbReference type="EMBL" id="KUJ12958.1"/>
    </source>
</evidence>
<name>A0A194WYB5_MOLSC</name>
<protein>
    <recommendedName>
        <fullName evidence="4">Apple domain-containing protein</fullName>
    </recommendedName>
</protein>
<gene>
    <name evidence="2" type="ORF">LY89DRAFT_197528</name>
</gene>